<reference evidence="3" key="1">
    <citation type="submission" date="2020-01" db="EMBL/GenBank/DDBJ databases">
        <authorList>
            <person name="Meier V. D."/>
            <person name="Meier V D."/>
        </authorList>
    </citation>
    <scope>NUCLEOTIDE SEQUENCE</scope>
    <source>
        <strain evidence="3">HLG_WM_MAG_05</strain>
    </source>
</reference>
<gene>
    <name evidence="3" type="ORF">HELGO_WM4716</name>
</gene>
<evidence type="ECO:0000313" key="3">
    <source>
        <dbReference type="EMBL" id="CAA6816904.1"/>
    </source>
</evidence>
<dbReference type="EMBL" id="CACVAU010000050">
    <property type="protein sequence ID" value="CAA6816904.1"/>
    <property type="molecule type" value="Genomic_DNA"/>
</dbReference>
<feature type="chain" id="PRO_5028447830" description="Lipoprotein" evidence="2">
    <location>
        <begin position="25"/>
        <end position="347"/>
    </location>
</feature>
<dbReference type="AlphaFoldDB" id="A0A6S6TC35"/>
<feature type="signal peptide" evidence="2">
    <location>
        <begin position="1"/>
        <end position="24"/>
    </location>
</feature>
<dbReference type="PROSITE" id="PS51257">
    <property type="entry name" value="PROKAR_LIPOPROTEIN"/>
    <property type="match status" value="1"/>
</dbReference>
<protein>
    <recommendedName>
        <fullName evidence="4">Lipoprotein</fullName>
    </recommendedName>
</protein>
<sequence>MKNIINLLLLLSFSFLILSCSIQPSTPPSSPQVSTSTSIPQNTRPHLGTPISLPEPKNETIIQQPTPNLPQVPKYGESYFTKKFELPKTIKETSGLIKLDHALWTFNDSGGKAILYQIDEHTGKILKTVNIKNAKNKDWEDIAYDDNYVYIGDIGNNRGNRKDLKIYKIPRASLRTQKNINAEVINYHYADQKNFVSRPKQHNFDAEAMVAHNNKLYIFSKNWQNNQTRLYELSTQTGKQTAKNLSTFNIQGMVTAATLNKELNILLLTTYSSLLNVNVWAFSNYTNNDFFNGDKKQLNFTAPLQGQVEGITFINSYKAYMSSEAIKKFIFSFNASLYELDFSEEFE</sequence>
<dbReference type="SUPFAM" id="SSF50998">
    <property type="entry name" value="Quinoprotein alcohol dehydrogenase-like"/>
    <property type="match status" value="1"/>
</dbReference>
<evidence type="ECO:0000256" key="2">
    <source>
        <dbReference type="SAM" id="SignalP"/>
    </source>
</evidence>
<dbReference type="InterPro" id="IPR011047">
    <property type="entry name" value="Quinoprotein_ADH-like_sf"/>
</dbReference>
<evidence type="ECO:0000256" key="1">
    <source>
        <dbReference type="SAM" id="MobiDB-lite"/>
    </source>
</evidence>
<evidence type="ECO:0008006" key="4">
    <source>
        <dbReference type="Google" id="ProtNLM"/>
    </source>
</evidence>
<feature type="compositionally biased region" description="Low complexity" evidence="1">
    <location>
        <begin position="31"/>
        <end position="41"/>
    </location>
</feature>
<name>A0A6S6TC35_9BACT</name>
<feature type="region of interest" description="Disordered" evidence="1">
    <location>
        <begin position="27"/>
        <end position="56"/>
    </location>
</feature>
<keyword evidence="2" id="KW-0732">Signal</keyword>
<proteinExistence type="predicted"/>
<organism evidence="3">
    <name type="scientific">uncultured Sulfurovum sp</name>
    <dbReference type="NCBI Taxonomy" id="269237"/>
    <lineage>
        <taxon>Bacteria</taxon>
        <taxon>Pseudomonadati</taxon>
        <taxon>Campylobacterota</taxon>
        <taxon>Epsilonproteobacteria</taxon>
        <taxon>Campylobacterales</taxon>
        <taxon>Sulfurovaceae</taxon>
        <taxon>Sulfurovum</taxon>
        <taxon>environmental samples</taxon>
    </lineage>
</organism>
<accession>A0A6S6TC35</accession>